<dbReference type="Pfam" id="PF03538">
    <property type="entry name" value="VRP1"/>
    <property type="match status" value="1"/>
</dbReference>
<evidence type="ECO:0000313" key="6">
    <source>
        <dbReference type="EMBL" id="QNR24555.1"/>
    </source>
</evidence>
<proteinExistence type="predicted"/>
<dbReference type="Pfam" id="PF20220">
    <property type="entry name" value="ABC_toxin_N"/>
    <property type="match status" value="1"/>
</dbReference>
<keyword evidence="1" id="KW-0843">Virulence</keyword>
<protein>
    <recommendedName>
        <fullName evidence="8">Virulence plasmid A protein</fullName>
    </recommendedName>
</protein>
<feature type="domain" description="ABC toxin N-terminal" evidence="5">
    <location>
        <begin position="1186"/>
        <end position="1308"/>
    </location>
</feature>
<dbReference type="InterPro" id="IPR018003">
    <property type="entry name" value="Insecticidal_toxin/plasmid_vir"/>
</dbReference>
<dbReference type="Proteomes" id="UP000516305">
    <property type="component" value="Chromosome"/>
</dbReference>
<dbReference type="InterPro" id="IPR040840">
    <property type="entry name" value="TcA_TcB_BD"/>
</dbReference>
<dbReference type="EMBL" id="CP060139">
    <property type="protein sequence ID" value="QNR24555.1"/>
    <property type="molecule type" value="Genomic_DNA"/>
</dbReference>
<evidence type="ECO:0008006" key="8">
    <source>
        <dbReference type="Google" id="ProtNLM"/>
    </source>
</evidence>
<dbReference type="KEGG" id="chyd:H4K34_01560"/>
<sequence>MNNSISPQKLNRILKDNPGFDISSFNFLNKEELAKLIIKDSNKEATIDELMAYQRMIRICPDENDALILLDNGLDSCIKICNLNRGVFIEDFSKLLGTDGTKRAETIYSNALATKSKVMHLVASAKNLAGSSFKNLTVNNVPDSVSQTFEDLNSYQDFFGDLDYCDCSECKSILGPAAYLVDLLRIIDIGITQPNSNIPDGLHFFDRRPDIEKIDLTCENTNTIIPYLNIVNEILVNTLESALASEGALIDNDLFLSLANTYFPFNLPFHLPLEKIVAALKQQGSSLYDVAKVLSTDNKITIDSAGKILGLSVEQVANLKAQDPANLAEVLSKNYGLTVKSGSLNGLDEVDTFLQQTGLNITELKSLFTQNLSAKEIFDVSGTYKLSQFGPNMTLSQVGSTITGTYGTDGKIVAAIEGKVMKGQWSSATMASPATEGDIEFTFESDGSSFTGKWSKGLGQPWEASAWNGSLNGSSNQGVIPHTLFINGSLADKQYLSIIDGDPSTIANQDINTLDRLNRFIRLSQLLAWPYKMLNWVLMTLQVDDIDDANFVELAKVQLAASQYGLDLGLLNCMWFDIQTIGVGDGSISQAPFDQLFNTKNYLSQAGEPYHPSIAASATSFVNPLYGDTAFLYVVDQVKYQATNPSDASKELVSKGEILIKGIPASEDDILKVANAVFGDVATIELTVPNLSTLYRHIMLAQHLNISIDQYLLLLALTGNTQNKLIKAIFDRDSLLNVLDIAAKIQKSGFTVYDLNFAINQISIDNISPYVNSGFNVNAVSAFQDTVRKVLQGAVCSAGSFAFSKLTNIESAQVFAGLSARGFIDANGLIIKASSSLSSDDWAVIFIGKYAQPSSFAVNDSSVVISSDESTQIFEALQSQNILDEKGQIIKLLTSINWSAIKIGPAPGKALTKAQQTYVTDTLQDLQTTTSPTQREFITSKLDSIMTHQNELFANQLGAFFNVTEAIASSAIGAVNEGDLKYLEIFIAPSSPQNDQKVQTFLLNCSKILMLQRLLVLTAEQFASVCMSPKAYSLAGDNTYTLGALLSIAGLKNLVNDFGDVDNDLIGYLDLVWSTPAPSASSLISKICALTNWNEQQYTYIIGQLSLNAKGCRTLEDIVSVQSVFGLATRLKTDVYFLTELNAVTKLKAESAYWSIYQSTSSKLILSLQSSSRSDDQTLLKQVESAIEEKKRDALLWISIWTLNKTWSDLKTPENLYEFLMIDPENSGCSEISLIKEALNAAQMYLQRCRLNLEKEVDITSDDIPEEWWEWMMSYRVWQANREIFLYPENYIEPSLRQSKTSLFKSLESTLMQGEVSKDLVESAYVKYLDGFAQYAKLKYVDAYQTIVEDQERGPVDTLYTIARTQEQPYQFYYMTREKVGDCSGDSSFLWSEWKEINIKIDSEHITPVYAFNKLFVFWLEISTSKETNGLSGETGSSTDVKSDTRIITNASIKYSYYNFNGKWIQPQTLVSNVPVNVLLSKGNIYGSFYSQFTDVEAPCWKSVSVINTKSAKYIGVEKSSAEKLIVYFGPLVGTEVLSTAPDIPSNSDSAAVFAFKQMLVNAYFHLEQLEFFNLNGSIPLCGSYVIDETSSNGIVLRQNEYVLLEENTLSNSISPTFGVEIGEDKLAITSDYRTVQTNNSNGVSQAYINVEKGPVKVTADSFIVDPYIDSTESSSLFGAIKANLSAVLDANDVITKAALSETVQSIGNALSISDETAYLIQTRFFELYYGSLILFSDIAPSSTVVQVKNQPNTFIFNDGIESFLLTATNHVIENILPVLQTDAFVSASITKSQSEAFYSILSTSPNNYINPNGTVNASLVDSATKFSMARLLNISNDEADNVITVLKAAENGKQKIAIKDFEKISDQLSIGGFVLSPESFVSSDITLDKANGYYSLLQKSPNNYINGDGTTNYDLVDGLTISTLASLLGLGDSDAATIRIYNLLKRASFLLTEQSFECSEISSSESSTYYGILSTSPNDFILPDGSINNKLVANITTFSIAKLLNLQGDSLAVAKVISVLKSYSPVALAYAYPEIIADDLNTVTIYEHDNIYSLQFDVQRLSTGAIYPISQAMSFGGVNSALDLSMQQAPVNVTKPFDALSPTTAQLQAPLSGPVLKDPKYYDNQQVEFSGPYGLYYWELFFHAPFLVASMLNTNQQFSSAEDWYQFIFNPTQQTKYLTKNEFIAKGPKDLSTEDLGTFYGILTQAPNNYIDAKGNVSSLITTSSPFAISSLLSISFDQGQEIYNLLENYYLSKPWVKAWRFNPFRNYKLQTLVENLTNCAQITEYNDDPFVPDAIARLRIGAYEKTIVMHYIDNLLDWGDSEFRQYSWESITTARMLYTYALDLLGPKPLDLGACEASIPVTFQDIAARYKDGKIPQFLIDMEHLSAMTGTSSLSHVSANANKPFNDLGYYFCIPENDQLNAYWDRVEDRMYKIRHCLNIDGEAQPLPLFQAPINPMDLVRAASQGGNVLSIASQQQQNISNYRFTYLIQQAKSFVQIVSGFGTTLLGILEKSDNEALAMLHLNQSSQILNMTLSVKSKQLEGLQSQLDGLNESLQSAQNQQEFYASLISSGYNAAENTSLAYMQASIDIQAVMAGIQGVSVAAYLAPCIFGFSDGGMKFGDAVNMGSQMLATTAQILTQESGSSQTIAQFQRRAEEWGLQKQNAQFSVAQIQDQIESMQANISSSEQEIAIQKKQIEQNQDQLDFYKSKFTNQELYQWMIGQVSSVYFQAYNLALGSALMAQMAYNYELDREDSFVAFGYWDSLHKGLLAADGLNLALAQLENAYTLNHERRMEIEKTISLKSINPEAFYAFKSGANAGSLKFSLTEELFDRDFPGHYCRRIKSVSVSIPAIVGPYQNIHASLVQNSNMVVLQANKDTVNYAIYATAAQKSGTAPQEPSASELRQNWASSQQVVLSKGSGDSGLFTVNMDDPRYLPFEETGAVSTWTLSMPPANNQIDFSSISDIILSVKYTAKDGGSAFANEVLGLYTQQKPQYQNIRINSIAINQAFASTWYQLFQSAPDGSNQQFLSIPISDNLVLPNLSNVELNQIVIQFDTASGSSIQSNTSGVSLQVGSAAAVPVQIANNRGTILASDLQKITDWHGVDWKFIFTNTELPELCSDGKLDADKLLNITLFISYTSAL</sequence>
<evidence type="ECO:0000313" key="7">
    <source>
        <dbReference type="Proteomes" id="UP000516305"/>
    </source>
</evidence>
<feature type="domain" description="Neuraminidase-like" evidence="4">
    <location>
        <begin position="1344"/>
        <end position="1471"/>
    </location>
</feature>
<evidence type="ECO:0000259" key="3">
    <source>
        <dbReference type="Pfam" id="PF18276"/>
    </source>
</evidence>
<dbReference type="Pfam" id="PF18276">
    <property type="entry name" value="TcA_TcB_BD"/>
    <property type="match status" value="1"/>
</dbReference>
<feature type="coiled-coil region" evidence="2">
    <location>
        <begin position="2536"/>
        <end position="2563"/>
    </location>
</feature>
<dbReference type="Pfam" id="PF18413">
    <property type="entry name" value="Neuraminidase"/>
    <property type="match status" value="1"/>
</dbReference>
<evidence type="ECO:0000256" key="1">
    <source>
        <dbReference type="ARBA" id="ARBA00023026"/>
    </source>
</evidence>
<gene>
    <name evidence="6" type="ORF">H4K34_01560</name>
</gene>
<dbReference type="InterPro" id="IPR046839">
    <property type="entry name" value="ABC_toxin_N"/>
</dbReference>
<accession>A0A7H0VFQ7</accession>
<keyword evidence="2" id="KW-0175">Coiled coil</keyword>
<evidence type="ECO:0000259" key="5">
    <source>
        <dbReference type="Pfam" id="PF20220"/>
    </source>
</evidence>
<keyword evidence="7" id="KW-1185">Reference proteome</keyword>
<dbReference type="RefSeq" id="WP_210759081.1">
    <property type="nucleotide sequence ID" value="NZ_CP060139.1"/>
</dbReference>
<organism evidence="6 7">
    <name type="scientific">Croceimicrobium hydrocarbonivorans</name>
    <dbReference type="NCBI Taxonomy" id="2761580"/>
    <lineage>
        <taxon>Bacteria</taxon>
        <taxon>Pseudomonadati</taxon>
        <taxon>Bacteroidota</taxon>
        <taxon>Flavobacteriia</taxon>
        <taxon>Flavobacteriales</taxon>
        <taxon>Owenweeksiaceae</taxon>
        <taxon>Croceimicrobium</taxon>
    </lineage>
</organism>
<name>A0A7H0VFQ7_9FLAO</name>
<evidence type="ECO:0000259" key="4">
    <source>
        <dbReference type="Pfam" id="PF18413"/>
    </source>
</evidence>
<feature type="domain" description="Tc toxin complex TcA C-terminal TcB-binding" evidence="3">
    <location>
        <begin position="2677"/>
        <end position="2976"/>
    </location>
</feature>
<reference evidence="6 7" key="1">
    <citation type="submission" date="2020-08" db="EMBL/GenBank/DDBJ databases">
        <title>Croceimicrobium hydrocarbonivorans gen. nov., sp. nov., a novel marine bacterium isolated from a bacterial consortium that degrades polyethylene terephthalate.</title>
        <authorList>
            <person name="Liu R."/>
        </authorList>
    </citation>
    <scope>NUCLEOTIDE SEQUENCE [LARGE SCALE GENOMIC DNA]</scope>
    <source>
        <strain evidence="6 7">A20-9</strain>
    </source>
</reference>
<feature type="coiled-coil region" evidence="2">
    <location>
        <begin position="2664"/>
        <end position="2712"/>
    </location>
</feature>
<evidence type="ECO:0000256" key="2">
    <source>
        <dbReference type="SAM" id="Coils"/>
    </source>
</evidence>
<dbReference type="InterPro" id="IPR041079">
    <property type="entry name" value="Neuraminidase-like"/>
</dbReference>